<dbReference type="EMBL" id="JBHSNA010000005">
    <property type="protein sequence ID" value="MFC5566307.1"/>
    <property type="molecule type" value="Genomic_DNA"/>
</dbReference>
<accession>A0ABW0SBR9</accession>
<dbReference type="InterPro" id="IPR050090">
    <property type="entry name" value="Tyrosine_recombinase_XerCD"/>
</dbReference>
<organism evidence="8 9">
    <name type="scientific">Rubellimicrobium aerolatum</name>
    <dbReference type="NCBI Taxonomy" id="490979"/>
    <lineage>
        <taxon>Bacteria</taxon>
        <taxon>Pseudomonadati</taxon>
        <taxon>Pseudomonadota</taxon>
        <taxon>Alphaproteobacteria</taxon>
        <taxon>Rhodobacterales</taxon>
        <taxon>Roseobacteraceae</taxon>
        <taxon>Rubellimicrobium</taxon>
    </lineage>
</organism>
<evidence type="ECO:0000256" key="4">
    <source>
        <dbReference type="ARBA" id="ARBA00023172"/>
    </source>
</evidence>
<evidence type="ECO:0000313" key="9">
    <source>
        <dbReference type="Proteomes" id="UP001596056"/>
    </source>
</evidence>
<dbReference type="PROSITE" id="PS51898">
    <property type="entry name" value="TYR_RECOMBINASE"/>
    <property type="match status" value="1"/>
</dbReference>
<dbReference type="Pfam" id="PF00589">
    <property type="entry name" value="Phage_integrase"/>
    <property type="match status" value="1"/>
</dbReference>
<evidence type="ECO:0000259" key="7">
    <source>
        <dbReference type="PROSITE" id="PS51900"/>
    </source>
</evidence>
<proteinExistence type="inferred from homology"/>
<keyword evidence="4" id="KW-0233">DNA recombination</keyword>
<evidence type="ECO:0000259" key="6">
    <source>
        <dbReference type="PROSITE" id="PS51898"/>
    </source>
</evidence>
<dbReference type="InterPro" id="IPR002104">
    <property type="entry name" value="Integrase_catalytic"/>
</dbReference>
<dbReference type="Pfam" id="PF20172">
    <property type="entry name" value="DUF6538"/>
    <property type="match status" value="1"/>
</dbReference>
<sequence length="417" mass="48254">MPRYLIQRRRGWYAVLEIPKDLHKHFRKSRFKETLKTDSLTVAEKRVLPLIVQWQREIDRVRKGFPANSIQDAHREADKFRRQGITNEDIMDIAYDALVTINDQGQSGFTTEEDEKKFLVAIQEVFPLETYIEDWYSSLKNEAKTKEMKKADVQRFVKTFPDAFKATEHSVMLWVEETLIDKDGLAPATCRRIMSACRDYWKWLARYKSLKVASPFTSEVVPKKYASKDRRTAGNKRAEFSVEDYHKLLNAVPENDDALRDLIVLGAHTGARIEELCSLTTENVTKDRLKIVESKTEEGVREIPIHSEIKQLVAKLKEESKDGFLMSGLTFNKYGDRSNAIGKKFGRLKESLGFGRSHVFHSFRKSVAQQLEDAEVLENFSARLLGHRIATMSYGHYSGKLSFKRLQETMEKVSWTT</sequence>
<dbReference type="PROSITE" id="PS51900">
    <property type="entry name" value="CB"/>
    <property type="match status" value="1"/>
</dbReference>
<evidence type="ECO:0000256" key="3">
    <source>
        <dbReference type="ARBA" id="ARBA00023125"/>
    </source>
</evidence>
<evidence type="ECO:0000313" key="8">
    <source>
        <dbReference type="EMBL" id="MFC5566307.1"/>
    </source>
</evidence>
<keyword evidence="3 5" id="KW-0238">DNA-binding</keyword>
<feature type="domain" description="Tyr recombinase" evidence="6">
    <location>
        <begin position="235"/>
        <end position="411"/>
    </location>
</feature>
<keyword evidence="2" id="KW-0229">DNA integration</keyword>
<dbReference type="PANTHER" id="PTHR30349">
    <property type="entry name" value="PHAGE INTEGRASE-RELATED"/>
    <property type="match status" value="1"/>
</dbReference>
<gene>
    <name evidence="8" type="ORF">ACFPOC_07715</name>
</gene>
<feature type="domain" description="Core-binding (CB)" evidence="7">
    <location>
        <begin position="126"/>
        <end position="205"/>
    </location>
</feature>
<dbReference type="InterPro" id="IPR011010">
    <property type="entry name" value="DNA_brk_join_enz"/>
</dbReference>
<reference evidence="9" key="1">
    <citation type="journal article" date="2019" name="Int. J. Syst. Evol. Microbiol.">
        <title>The Global Catalogue of Microorganisms (GCM) 10K type strain sequencing project: providing services to taxonomists for standard genome sequencing and annotation.</title>
        <authorList>
            <consortium name="The Broad Institute Genomics Platform"/>
            <consortium name="The Broad Institute Genome Sequencing Center for Infectious Disease"/>
            <person name="Wu L."/>
            <person name="Ma J."/>
        </authorList>
    </citation>
    <scope>NUCLEOTIDE SEQUENCE [LARGE SCALE GENOMIC DNA]</scope>
    <source>
        <strain evidence="9">KACC 11588</strain>
    </source>
</reference>
<comment type="similarity">
    <text evidence="1">Belongs to the 'phage' integrase family.</text>
</comment>
<dbReference type="InterPro" id="IPR046668">
    <property type="entry name" value="DUF6538"/>
</dbReference>
<comment type="caution">
    <text evidence="8">The sequence shown here is derived from an EMBL/GenBank/DDBJ whole genome shotgun (WGS) entry which is preliminary data.</text>
</comment>
<dbReference type="InterPro" id="IPR044068">
    <property type="entry name" value="CB"/>
</dbReference>
<keyword evidence="9" id="KW-1185">Reference proteome</keyword>
<dbReference type="PANTHER" id="PTHR30349:SF41">
    <property type="entry name" value="INTEGRASE_RECOMBINASE PROTEIN MJ0367-RELATED"/>
    <property type="match status" value="1"/>
</dbReference>
<evidence type="ECO:0000256" key="5">
    <source>
        <dbReference type="PROSITE-ProRule" id="PRU01248"/>
    </source>
</evidence>
<name>A0ABW0SBR9_9RHOB</name>
<dbReference type="InterPro" id="IPR013762">
    <property type="entry name" value="Integrase-like_cat_sf"/>
</dbReference>
<dbReference type="RefSeq" id="WP_209839869.1">
    <property type="nucleotide sequence ID" value="NZ_JAGGJP010000006.1"/>
</dbReference>
<dbReference type="SUPFAM" id="SSF56349">
    <property type="entry name" value="DNA breaking-rejoining enzymes"/>
    <property type="match status" value="1"/>
</dbReference>
<dbReference type="Proteomes" id="UP001596056">
    <property type="component" value="Unassembled WGS sequence"/>
</dbReference>
<dbReference type="Gene3D" id="1.10.443.10">
    <property type="entry name" value="Intergrase catalytic core"/>
    <property type="match status" value="1"/>
</dbReference>
<evidence type="ECO:0000256" key="1">
    <source>
        <dbReference type="ARBA" id="ARBA00008857"/>
    </source>
</evidence>
<evidence type="ECO:0000256" key="2">
    <source>
        <dbReference type="ARBA" id="ARBA00022908"/>
    </source>
</evidence>
<protein>
    <submittedName>
        <fullName evidence="8">DUF6538 domain-containing protein</fullName>
    </submittedName>
</protein>